<dbReference type="PROSITE" id="PS00622">
    <property type="entry name" value="HTH_LUXR_1"/>
    <property type="match status" value="1"/>
</dbReference>
<name>A0ABV9Z9R6_9PSEU</name>
<dbReference type="Pfam" id="PF00196">
    <property type="entry name" value="GerE"/>
    <property type="match status" value="1"/>
</dbReference>
<evidence type="ECO:0000313" key="5">
    <source>
        <dbReference type="Proteomes" id="UP001596175"/>
    </source>
</evidence>
<dbReference type="GO" id="GO:0005524">
    <property type="term" value="F:ATP binding"/>
    <property type="evidence" value="ECO:0007669"/>
    <property type="project" value="UniProtKB-KW"/>
</dbReference>
<dbReference type="SUPFAM" id="SSF48452">
    <property type="entry name" value="TPR-like"/>
    <property type="match status" value="1"/>
</dbReference>
<dbReference type="InterPro" id="IPR036388">
    <property type="entry name" value="WH-like_DNA-bd_sf"/>
</dbReference>
<dbReference type="PROSITE" id="PS50043">
    <property type="entry name" value="HTH_LUXR_2"/>
    <property type="match status" value="1"/>
</dbReference>
<keyword evidence="1" id="KW-0547">Nucleotide-binding</keyword>
<gene>
    <name evidence="4" type="ORF">ACFPK1_07690</name>
</gene>
<proteinExistence type="predicted"/>
<dbReference type="InterPro" id="IPR000792">
    <property type="entry name" value="Tscrpt_reg_LuxR_C"/>
</dbReference>
<dbReference type="Gene3D" id="1.10.10.10">
    <property type="entry name" value="Winged helix-like DNA-binding domain superfamily/Winged helix DNA-binding domain"/>
    <property type="match status" value="1"/>
</dbReference>
<dbReference type="Proteomes" id="UP001596175">
    <property type="component" value="Unassembled WGS sequence"/>
</dbReference>
<dbReference type="PANTHER" id="PTHR16305">
    <property type="entry name" value="TESTICULAR SOLUBLE ADENYLYL CYCLASE"/>
    <property type="match status" value="1"/>
</dbReference>
<reference evidence="5" key="1">
    <citation type="journal article" date="2019" name="Int. J. Syst. Evol. Microbiol.">
        <title>The Global Catalogue of Microorganisms (GCM) 10K type strain sequencing project: providing services to taxonomists for standard genome sequencing and annotation.</title>
        <authorList>
            <consortium name="The Broad Institute Genomics Platform"/>
            <consortium name="The Broad Institute Genome Sequencing Center for Infectious Disease"/>
            <person name="Wu L."/>
            <person name="Ma J."/>
        </authorList>
    </citation>
    <scope>NUCLEOTIDE SEQUENCE [LARGE SCALE GENOMIC DNA]</scope>
    <source>
        <strain evidence="5">XZYJ18</strain>
    </source>
</reference>
<dbReference type="SMART" id="SM00028">
    <property type="entry name" value="TPR"/>
    <property type="match status" value="3"/>
</dbReference>
<dbReference type="CDD" id="cd06170">
    <property type="entry name" value="LuxR_C_like"/>
    <property type="match status" value="1"/>
</dbReference>
<evidence type="ECO:0000259" key="3">
    <source>
        <dbReference type="PROSITE" id="PS50043"/>
    </source>
</evidence>
<dbReference type="InterPro" id="IPR027417">
    <property type="entry name" value="P-loop_NTPase"/>
</dbReference>
<dbReference type="InterPro" id="IPR041664">
    <property type="entry name" value="AAA_16"/>
</dbReference>
<dbReference type="PRINTS" id="PR00038">
    <property type="entry name" value="HTHLUXR"/>
</dbReference>
<keyword evidence="2 4" id="KW-0067">ATP-binding</keyword>
<dbReference type="InterPro" id="IPR019734">
    <property type="entry name" value="TPR_rpt"/>
</dbReference>
<dbReference type="Pfam" id="PF13191">
    <property type="entry name" value="AAA_16"/>
    <property type="match status" value="1"/>
</dbReference>
<dbReference type="Gene3D" id="1.25.40.10">
    <property type="entry name" value="Tetratricopeptide repeat domain"/>
    <property type="match status" value="1"/>
</dbReference>
<sequence>MTAVLEREDELAAAGELVDRVLRGEGGLLLVEGDAGIGKTTLVRAARDLAHGRGLPVAAGRGAELERDLAFGVARELLVPVVGPTGSGAAAAVLSPSAPPTAGADLFAVLHALYWAVVDRAAQGPLLLIVDDVHWCDVPSMRFLAYLARRLEGLPVALLVAGRPLTLDPARSEVLDAVAREPGVRVLRPAPLSPAGTRTLITDVLGTPEGGFEDACRRATGGNPFLLGELLVDLRRDGTTPRDTEVDRVTAAVPREVERSVRARLAALGPAAASLARAAAVLGDGVDARRAAELAGTPSEDAGAVVDALVEARVLAPRRGAAGLAFLHPLVRSAVEAGVGPSEWAEAHRRAVQVLTAAGVDGDGLVRHLLAARPTGDPAVVAALRAAAGRATARGVPESAAVLLRRALDEPPAGPGRSALLLELGSAEMRGGDPAALDHLLAAADEATDVDARAVATLVLARVLLHAGRGVEAVRRLGAALDELAAGERALELEAELVTVATQDPATRPVAEARLARRTRDPEPATRGGCVLLAALAVQEVIVEGSSARALALAEAALTGGHLVREPVMARLPAVGITLTTAGRPARAVAMWDEVIAVLRRGGDVRGVALASAFRGYACTYTGDLAAALADTRLAVELMERDPSQVLARGFAVSWLVEALLDTGELDTADELMAAHAGLVGGPASSASYALRARARLRLAQERPDEAERDLRECERLQAATGARGGAVSRWRPPLALALYAQDRAPAARALAAEAVAAAEAWGAPLPLAEALRVAGEVAPRGEGLALLRRAVDVAADAPLERARDLLALGRALHRAGSRTEARDVLRRALDTASERGATAIARAAQDELVATGARPRRTRTSGAEALTPTERRVASAAAAGATNRAVAQALFVSEKTVETHLGSVYRKLGITARSQLGDALGVSAPSPAAGTRR</sequence>
<dbReference type="EMBL" id="JBHSKG010000003">
    <property type="protein sequence ID" value="MFC5138109.1"/>
    <property type="molecule type" value="Genomic_DNA"/>
</dbReference>
<evidence type="ECO:0000313" key="4">
    <source>
        <dbReference type="EMBL" id="MFC5138109.1"/>
    </source>
</evidence>
<dbReference type="InterPro" id="IPR016032">
    <property type="entry name" value="Sig_transdc_resp-reg_C-effctor"/>
</dbReference>
<evidence type="ECO:0000256" key="1">
    <source>
        <dbReference type="ARBA" id="ARBA00022741"/>
    </source>
</evidence>
<accession>A0ABV9Z9R6</accession>
<dbReference type="InterPro" id="IPR011990">
    <property type="entry name" value="TPR-like_helical_dom_sf"/>
</dbReference>
<keyword evidence="5" id="KW-1185">Reference proteome</keyword>
<protein>
    <submittedName>
        <fullName evidence="4">ATP-binding protein</fullName>
    </submittedName>
</protein>
<dbReference type="SUPFAM" id="SSF46894">
    <property type="entry name" value="C-terminal effector domain of the bipartite response regulators"/>
    <property type="match status" value="1"/>
</dbReference>
<dbReference type="SMART" id="SM00421">
    <property type="entry name" value="HTH_LUXR"/>
    <property type="match status" value="1"/>
</dbReference>
<organism evidence="4 5">
    <name type="scientific">Actinomycetospora rhizophila</name>
    <dbReference type="NCBI Taxonomy" id="1416876"/>
    <lineage>
        <taxon>Bacteria</taxon>
        <taxon>Bacillati</taxon>
        <taxon>Actinomycetota</taxon>
        <taxon>Actinomycetes</taxon>
        <taxon>Pseudonocardiales</taxon>
        <taxon>Pseudonocardiaceae</taxon>
        <taxon>Actinomycetospora</taxon>
    </lineage>
</organism>
<feature type="domain" description="HTH luxR-type" evidence="3">
    <location>
        <begin position="860"/>
        <end position="925"/>
    </location>
</feature>
<dbReference type="PANTHER" id="PTHR16305:SF35">
    <property type="entry name" value="TRANSCRIPTIONAL ACTIVATOR DOMAIN"/>
    <property type="match status" value="1"/>
</dbReference>
<comment type="caution">
    <text evidence="4">The sequence shown here is derived from an EMBL/GenBank/DDBJ whole genome shotgun (WGS) entry which is preliminary data.</text>
</comment>
<evidence type="ECO:0000256" key="2">
    <source>
        <dbReference type="ARBA" id="ARBA00022840"/>
    </source>
</evidence>
<dbReference type="RefSeq" id="WP_378020335.1">
    <property type="nucleotide sequence ID" value="NZ_JBHSKG010000003.1"/>
</dbReference>
<dbReference type="SUPFAM" id="SSF52540">
    <property type="entry name" value="P-loop containing nucleoside triphosphate hydrolases"/>
    <property type="match status" value="1"/>
</dbReference>